<accession>A0A3Q8X837</accession>
<dbReference type="InterPro" id="IPR036390">
    <property type="entry name" value="WH_DNA-bd_sf"/>
</dbReference>
<dbReference type="KEGG" id="palb:EJC50_22665"/>
<keyword evidence="2" id="KW-0238">DNA-binding</keyword>
<keyword evidence="1" id="KW-0805">Transcription regulation</keyword>
<dbReference type="PROSITE" id="PS51118">
    <property type="entry name" value="HTH_HXLR"/>
    <property type="match status" value="1"/>
</dbReference>
<dbReference type="RefSeq" id="WP_126017866.1">
    <property type="nucleotide sequence ID" value="NZ_CP034437.1"/>
</dbReference>
<gene>
    <name evidence="5" type="ORF">EJC50_22665</name>
</gene>
<evidence type="ECO:0000256" key="1">
    <source>
        <dbReference type="ARBA" id="ARBA00023015"/>
    </source>
</evidence>
<feature type="domain" description="HTH hxlR-type" evidence="4">
    <location>
        <begin position="5"/>
        <end position="104"/>
    </location>
</feature>
<evidence type="ECO:0000256" key="3">
    <source>
        <dbReference type="ARBA" id="ARBA00023163"/>
    </source>
</evidence>
<organism evidence="5 6">
    <name type="scientific">Paenibacillus albus</name>
    <dbReference type="NCBI Taxonomy" id="2495582"/>
    <lineage>
        <taxon>Bacteria</taxon>
        <taxon>Bacillati</taxon>
        <taxon>Bacillota</taxon>
        <taxon>Bacilli</taxon>
        <taxon>Bacillales</taxon>
        <taxon>Paenibacillaceae</taxon>
        <taxon>Paenibacillus</taxon>
    </lineage>
</organism>
<dbReference type="AlphaFoldDB" id="A0A3Q8X837"/>
<dbReference type="Gene3D" id="1.10.10.10">
    <property type="entry name" value="Winged helix-like DNA-binding domain superfamily/Winged helix DNA-binding domain"/>
    <property type="match status" value="1"/>
</dbReference>
<reference evidence="6" key="1">
    <citation type="submission" date="2018-12" db="EMBL/GenBank/DDBJ databases">
        <title>Genome sequence of Peanibacillus sp.</title>
        <authorList>
            <person name="Subramani G."/>
            <person name="Srinivasan S."/>
            <person name="Kim M.K."/>
        </authorList>
    </citation>
    <scope>NUCLEOTIDE SEQUENCE [LARGE SCALE GENOMIC DNA]</scope>
    <source>
        <strain evidence="6">18JY67-1</strain>
    </source>
</reference>
<dbReference type="GO" id="GO:0003677">
    <property type="term" value="F:DNA binding"/>
    <property type="evidence" value="ECO:0007669"/>
    <property type="project" value="UniProtKB-KW"/>
</dbReference>
<evidence type="ECO:0000313" key="6">
    <source>
        <dbReference type="Proteomes" id="UP000272528"/>
    </source>
</evidence>
<dbReference type="InterPro" id="IPR002577">
    <property type="entry name" value="HTH_HxlR"/>
</dbReference>
<dbReference type="SUPFAM" id="SSF46785">
    <property type="entry name" value="Winged helix' DNA-binding domain"/>
    <property type="match status" value="1"/>
</dbReference>
<keyword evidence="3" id="KW-0804">Transcription</keyword>
<dbReference type="Proteomes" id="UP000272528">
    <property type="component" value="Chromosome"/>
</dbReference>
<proteinExistence type="predicted"/>
<sequence>MSENCEFTKVLEILGGKWKPSIMYQLFMNGTMRFSELQRSLPEITKKMLTTQLRELEYHDIVHRKIYMQIPPKVEYSMTEHGRSLSPVLMAMNDWGKAHLVHLHELHGEAHSEKDAVSATVNDEIPEVEAK</sequence>
<dbReference type="OrthoDB" id="9791143at2"/>
<dbReference type="EMBL" id="CP034437">
    <property type="protein sequence ID" value="AZN42168.1"/>
    <property type="molecule type" value="Genomic_DNA"/>
</dbReference>
<dbReference type="PANTHER" id="PTHR33204:SF29">
    <property type="entry name" value="TRANSCRIPTIONAL REGULATOR"/>
    <property type="match status" value="1"/>
</dbReference>
<keyword evidence="6" id="KW-1185">Reference proteome</keyword>
<evidence type="ECO:0000313" key="5">
    <source>
        <dbReference type="EMBL" id="AZN42168.1"/>
    </source>
</evidence>
<protein>
    <submittedName>
        <fullName evidence="5">Transcriptional regulator</fullName>
    </submittedName>
</protein>
<evidence type="ECO:0000256" key="2">
    <source>
        <dbReference type="ARBA" id="ARBA00023125"/>
    </source>
</evidence>
<dbReference type="Pfam" id="PF01638">
    <property type="entry name" value="HxlR"/>
    <property type="match status" value="1"/>
</dbReference>
<evidence type="ECO:0000259" key="4">
    <source>
        <dbReference type="PROSITE" id="PS51118"/>
    </source>
</evidence>
<dbReference type="PANTHER" id="PTHR33204">
    <property type="entry name" value="TRANSCRIPTIONAL REGULATOR, MARR FAMILY"/>
    <property type="match status" value="1"/>
</dbReference>
<name>A0A3Q8X837_9BACL</name>
<dbReference type="InterPro" id="IPR036388">
    <property type="entry name" value="WH-like_DNA-bd_sf"/>
</dbReference>